<dbReference type="InterPro" id="IPR011249">
    <property type="entry name" value="Metalloenz_LuxS/M16"/>
</dbReference>
<dbReference type="Pfam" id="PF05193">
    <property type="entry name" value="Peptidase_M16_C"/>
    <property type="match status" value="2"/>
</dbReference>
<feature type="chain" id="PRO_5007524556" evidence="3">
    <location>
        <begin position="18"/>
        <end position="878"/>
    </location>
</feature>
<keyword evidence="3" id="KW-0732">Signal</keyword>
<dbReference type="GO" id="GO:0006508">
    <property type="term" value="P:proteolysis"/>
    <property type="evidence" value="ECO:0007669"/>
    <property type="project" value="UniProtKB-KW"/>
</dbReference>
<feature type="domain" description="Peptidase M16 N-terminal" evidence="4">
    <location>
        <begin position="48"/>
        <end position="166"/>
    </location>
</feature>
<keyword evidence="7" id="KW-1185">Reference proteome</keyword>
<dbReference type="InterPro" id="IPR050361">
    <property type="entry name" value="MPP/UQCRC_Complex"/>
</dbReference>
<keyword evidence="6" id="KW-0645">Protease</keyword>
<dbReference type="Proteomes" id="UP000076023">
    <property type="component" value="Unassembled WGS sequence"/>
</dbReference>
<dbReference type="InParanoid" id="A0A146G8X7"/>
<dbReference type="GO" id="GO:0008233">
    <property type="term" value="F:peptidase activity"/>
    <property type="evidence" value="ECO:0007669"/>
    <property type="project" value="UniProtKB-KW"/>
</dbReference>
<keyword evidence="2" id="KW-0812">Transmembrane</keyword>
<feature type="domain" description="Peptidase M16 C-terminal" evidence="5">
    <location>
        <begin position="625"/>
        <end position="801"/>
    </location>
</feature>
<keyword evidence="2" id="KW-1133">Transmembrane helix</keyword>
<dbReference type="SUPFAM" id="SSF63411">
    <property type="entry name" value="LuxS/MPP-like metallohydrolase"/>
    <property type="match status" value="4"/>
</dbReference>
<dbReference type="AlphaFoldDB" id="A0A146G8X7"/>
<organism evidence="6 7">
    <name type="scientific">Terrimicrobium sacchariphilum</name>
    <dbReference type="NCBI Taxonomy" id="690879"/>
    <lineage>
        <taxon>Bacteria</taxon>
        <taxon>Pseudomonadati</taxon>
        <taxon>Verrucomicrobiota</taxon>
        <taxon>Terrimicrobiia</taxon>
        <taxon>Terrimicrobiales</taxon>
        <taxon>Terrimicrobiaceae</taxon>
        <taxon>Terrimicrobium</taxon>
    </lineage>
</organism>
<evidence type="ECO:0000313" key="7">
    <source>
        <dbReference type="Proteomes" id="UP000076023"/>
    </source>
</evidence>
<reference evidence="7" key="1">
    <citation type="journal article" date="2017" name="Genome Announc.">
        <title>Draft Genome Sequence of Terrimicrobium sacchariphilum NM-5T, a Facultative Anaerobic Soil Bacterium of the Class Spartobacteria.</title>
        <authorList>
            <person name="Qiu Y.L."/>
            <person name="Tourlousse D.M."/>
            <person name="Matsuura N."/>
            <person name="Ohashi A."/>
            <person name="Sekiguchi Y."/>
        </authorList>
    </citation>
    <scope>NUCLEOTIDE SEQUENCE [LARGE SCALE GENOMIC DNA]</scope>
    <source>
        <strain evidence="7">NM-5</strain>
    </source>
</reference>
<dbReference type="PANTHER" id="PTHR11851:SF49">
    <property type="entry name" value="MITOCHONDRIAL-PROCESSING PEPTIDASE SUBUNIT ALPHA"/>
    <property type="match status" value="1"/>
</dbReference>
<dbReference type="OrthoDB" id="9811314at2"/>
<evidence type="ECO:0000259" key="4">
    <source>
        <dbReference type="Pfam" id="PF00675"/>
    </source>
</evidence>
<proteinExistence type="inferred from homology"/>
<dbReference type="EMBL" id="BDCO01000002">
    <property type="protein sequence ID" value="GAT33732.1"/>
    <property type="molecule type" value="Genomic_DNA"/>
</dbReference>
<feature type="domain" description="Peptidase M16 C-terminal" evidence="5">
    <location>
        <begin position="200"/>
        <end position="376"/>
    </location>
</feature>
<protein>
    <submittedName>
        <fullName evidence="6">Zinc protease</fullName>
    </submittedName>
</protein>
<dbReference type="PANTHER" id="PTHR11851">
    <property type="entry name" value="METALLOPROTEASE"/>
    <property type="match status" value="1"/>
</dbReference>
<name>A0A146G8X7_TERSA</name>
<comment type="caution">
    <text evidence="6">The sequence shown here is derived from an EMBL/GenBank/DDBJ whole genome shotgun (WGS) entry which is preliminary data.</text>
</comment>
<dbReference type="InterPro" id="IPR011765">
    <property type="entry name" value="Pept_M16_N"/>
</dbReference>
<dbReference type="Gene3D" id="3.30.830.10">
    <property type="entry name" value="Metalloenzyme, LuxS/M16 peptidase-like"/>
    <property type="match status" value="4"/>
</dbReference>
<dbReference type="FunCoup" id="A0A146G8X7">
    <property type="interactions" value="163"/>
</dbReference>
<keyword evidence="2" id="KW-0472">Membrane</keyword>
<keyword evidence="6" id="KW-0378">Hydrolase</keyword>
<feature type="domain" description="Peptidase M16 N-terminal" evidence="4">
    <location>
        <begin position="490"/>
        <end position="612"/>
    </location>
</feature>
<evidence type="ECO:0000256" key="3">
    <source>
        <dbReference type="SAM" id="SignalP"/>
    </source>
</evidence>
<sequence length="878" mass="96235">MKSLIPCALLSMSIALAPAKETRVVKETPVLPDNKAQSFTLPNGLTLIVEEDHSAPVASVQAWCGTGSIDEGNWMGAGLSHILEHMLFKGTEKRKSGDIARQIQDQGGYINAYTSFDRTVYWIDIPSSGVDQAIDILADAMLHSTLPEDEYVKEQEVIRREFAMGFDDPGRQSSQLMLRTVFTESPFRHPVIGYLDVYNKLKREDVFAYYKKRYVPNNLTFVVAGDVDAQKVREQVEALFKDEPRQPLEPVYVAGEPEQVGRRDVHEEFPTELTRLSLAWRIPGLTNPDTPALELLGDIMGSGRSSLLNQDLREKQQIVHSVSAGMYSLQTDGVFVIQALCDPDKREQAEKAAFAIVERIKKDGVTAAELDKARRSMLSSQLSNLGTSNGKASDLGSNWLLTKNLNFSKDYLDAIARVTPADIQRVARQYLRDDRVNVTSLNPIGSLNLKSDKEKEAANSEVKRFVLPNGLRLLVREDARLPLVSIYSTFRGGLLAETPKDNGVTKLMARTMLKGTKSRTAAQIAEQIEDVGGSIGADAGNNSFSISADVMKPDLALGLDLVADVIKNPTFPAGEVDLEKRGLLAAIKAEDEQPTAVARNAMRSSLFGTHPYALRGNGSAESVASLTPEQLKAFHDEYAVASNGVIAVFGDVKAEDVLKLVEKDFGSLPAGKLALTNPPQPVFPDKAIDTQENRPKQQAVLMFGFPGTDVLSDDRSALELINEASNDLGSRFFNRIREQMGLAYYVGAGNFMGLAPGCFLFYLGTDPKKVDRVRVEFQDEIGKLAKDGLTEEELVRAKKKLLGSEAIRNQSNSAFAAAVAIDELVGLGYDNYLKRKDQIESVTLDDTKRIAAKYLGVPGRVEVIVQPPAQAAANNPQQ</sequence>
<evidence type="ECO:0000256" key="2">
    <source>
        <dbReference type="SAM" id="Phobius"/>
    </source>
</evidence>
<dbReference type="GO" id="GO:0046872">
    <property type="term" value="F:metal ion binding"/>
    <property type="evidence" value="ECO:0007669"/>
    <property type="project" value="InterPro"/>
</dbReference>
<evidence type="ECO:0000259" key="5">
    <source>
        <dbReference type="Pfam" id="PF05193"/>
    </source>
</evidence>
<comment type="similarity">
    <text evidence="1">Belongs to the peptidase M16 family.</text>
</comment>
<gene>
    <name evidence="6" type="ORF">TSACC_22150</name>
</gene>
<dbReference type="STRING" id="690879.TSACC_22150"/>
<feature type="transmembrane region" description="Helical" evidence="2">
    <location>
        <begin position="742"/>
        <end position="764"/>
    </location>
</feature>
<feature type="signal peptide" evidence="3">
    <location>
        <begin position="1"/>
        <end position="17"/>
    </location>
</feature>
<evidence type="ECO:0000313" key="6">
    <source>
        <dbReference type="EMBL" id="GAT33732.1"/>
    </source>
</evidence>
<dbReference type="Pfam" id="PF00675">
    <property type="entry name" value="Peptidase_M16"/>
    <property type="match status" value="2"/>
</dbReference>
<evidence type="ECO:0000256" key="1">
    <source>
        <dbReference type="ARBA" id="ARBA00007261"/>
    </source>
</evidence>
<accession>A0A146G8X7</accession>
<dbReference type="InterPro" id="IPR007863">
    <property type="entry name" value="Peptidase_M16_C"/>
</dbReference>